<proteinExistence type="predicted"/>
<protein>
    <submittedName>
        <fullName evidence="2">Uncharacterized protein</fullName>
    </submittedName>
</protein>
<feature type="region of interest" description="Disordered" evidence="1">
    <location>
        <begin position="1"/>
        <end position="44"/>
    </location>
</feature>
<organism evidence="2">
    <name type="scientific">bioreactor metagenome</name>
    <dbReference type="NCBI Taxonomy" id="1076179"/>
    <lineage>
        <taxon>unclassified sequences</taxon>
        <taxon>metagenomes</taxon>
        <taxon>ecological metagenomes</taxon>
    </lineage>
</organism>
<name>A0A645GPU1_9ZZZZ</name>
<reference evidence="2" key="1">
    <citation type="submission" date="2019-08" db="EMBL/GenBank/DDBJ databases">
        <authorList>
            <person name="Kucharzyk K."/>
            <person name="Murdoch R.W."/>
            <person name="Higgins S."/>
            <person name="Loffler F."/>
        </authorList>
    </citation>
    <scope>NUCLEOTIDE SEQUENCE</scope>
</reference>
<evidence type="ECO:0000256" key="1">
    <source>
        <dbReference type="SAM" id="MobiDB-lite"/>
    </source>
</evidence>
<feature type="region of interest" description="Disordered" evidence="1">
    <location>
        <begin position="73"/>
        <end position="98"/>
    </location>
</feature>
<evidence type="ECO:0000313" key="2">
    <source>
        <dbReference type="EMBL" id="MPN25974.1"/>
    </source>
</evidence>
<accession>A0A645GPU1</accession>
<feature type="compositionally biased region" description="Basic and acidic residues" evidence="1">
    <location>
        <begin position="79"/>
        <end position="98"/>
    </location>
</feature>
<dbReference type="AlphaFoldDB" id="A0A645GPU1"/>
<comment type="caution">
    <text evidence="2">The sequence shown here is derived from an EMBL/GenBank/DDBJ whole genome shotgun (WGS) entry which is preliminary data.</text>
</comment>
<dbReference type="EMBL" id="VSSQ01075347">
    <property type="protein sequence ID" value="MPN25974.1"/>
    <property type="molecule type" value="Genomic_DNA"/>
</dbReference>
<sequence length="98" mass="11035">MIGGSPLKLQSRADKRKHDHNPCKTGHQQQNGRRERQQSQREQDLEADIDILASSCIQADTKRHARGIGLALSRGLSSAEREENRQEQNKQAEAEHLG</sequence>
<feature type="compositionally biased region" description="Basic and acidic residues" evidence="1">
    <location>
        <begin position="32"/>
        <end position="44"/>
    </location>
</feature>
<gene>
    <name evidence="2" type="ORF">SDC9_173396</name>
</gene>